<dbReference type="GO" id="GO:0008270">
    <property type="term" value="F:zinc ion binding"/>
    <property type="evidence" value="ECO:0007669"/>
    <property type="project" value="UniProtKB-KW"/>
</dbReference>
<dbReference type="Pfam" id="PF00097">
    <property type="entry name" value="zf-C3HC4"/>
    <property type="match status" value="1"/>
</dbReference>
<dbReference type="InterPro" id="IPR017907">
    <property type="entry name" value="Znf_RING_CS"/>
</dbReference>
<keyword evidence="2 4" id="KW-0863">Zinc-finger</keyword>
<evidence type="ECO:0000256" key="1">
    <source>
        <dbReference type="ARBA" id="ARBA00022723"/>
    </source>
</evidence>
<feature type="domain" description="RING-type" evidence="5">
    <location>
        <begin position="20"/>
        <end position="45"/>
    </location>
</feature>
<evidence type="ECO:0000259" key="5">
    <source>
        <dbReference type="PROSITE" id="PS50089"/>
    </source>
</evidence>
<evidence type="ECO:0000256" key="3">
    <source>
        <dbReference type="ARBA" id="ARBA00022833"/>
    </source>
</evidence>
<dbReference type="InterPro" id="IPR013083">
    <property type="entry name" value="Znf_RING/FYVE/PHD"/>
</dbReference>
<reference evidence="6 7" key="1">
    <citation type="journal article" date="2012" name="Science">
        <title>The Paleozoic origin of enzymatic lignin decomposition reconstructed from 31 fungal genomes.</title>
        <authorList>
            <person name="Floudas D."/>
            <person name="Binder M."/>
            <person name="Riley R."/>
            <person name="Barry K."/>
            <person name="Blanchette R.A."/>
            <person name="Henrissat B."/>
            <person name="Martinez A.T."/>
            <person name="Otillar R."/>
            <person name="Spatafora J.W."/>
            <person name="Yadav J.S."/>
            <person name="Aerts A."/>
            <person name="Benoit I."/>
            <person name="Boyd A."/>
            <person name="Carlson A."/>
            <person name="Copeland A."/>
            <person name="Coutinho P.M."/>
            <person name="de Vries R.P."/>
            <person name="Ferreira P."/>
            <person name="Findley K."/>
            <person name="Foster B."/>
            <person name="Gaskell J."/>
            <person name="Glotzer D."/>
            <person name="Gorecki P."/>
            <person name="Heitman J."/>
            <person name="Hesse C."/>
            <person name="Hori C."/>
            <person name="Igarashi K."/>
            <person name="Jurgens J.A."/>
            <person name="Kallen N."/>
            <person name="Kersten P."/>
            <person name="Kohler A."/>
            <person name="Kuees U."/>
            <person name="Kumar T.K.A."/>
            <person name="Kuo A."/>
            <person name="LaButti K."/>
            <person name="Larrondo L.F."/>
            <person name="Lindquist E."/>
            <person name="Ling A."/>
            <person name="Lombard V."/>
            <person name="Lucas S."/>
            <person name="Lundell T."/>
            <person name="Martin R."/>
            <person name="McLaughlin D.J."/>
            <person name="Morgenstern I."/>
            <person name="Morin E."/>
            <person name="Murat C."/>
            <person name="Nagy L.G."/>
            <person name="Nolan M."/>
            <person name="Ohm R.A."/>
            <person name="Patyshakuliyeva A."/>
            <person name="Rokas A."/>
            <person name="Ruiz-Duenas F.J."/>
            <person name="Sabat G."/>
            <person name="Salamov A."/>
            <person name="Samejima M."/>
            <person name="Schmutz J."/>
            <person name="Slot J.C."/>
            <person name="St John F."/>
            <person name="Stenlid J."/>
            <person name="Sun H."/>
            <person name="Sun S."/>
            <person name="Syed K."/>
            <person name="Tsang A."/>
            <person name="Wiebenga A."/>
            <person name="Young D."/>
            <person name="Pisabarro A."/>
            <person name="Eastwood D.C."/>
            <person name="Martin F."/>
            <person name="Cullen D."/>
            <person name="Grigoriev I.V."/>
            <person name="Hibbett D.S."/>
        </authorList>
    </citation>
    <scope>NUCLEOTIDE SEQUENCE</scope>
    <source>
        <strain evidence="7">FP-58527</strain>
    </source>
</reference>
<accession>S8E9U6</accession>
<dbReference type="AlphaFoldDB" id="S8E9U6"/>
<dbReference type="Proteomes" id="UP000015241">
    <property type="component" value="Unassembled WGS sequence"/>
</dbReference>
<dbReference type="InterPro" id="IPR001841">
    <property type="entry name" value="Znf_RING"/>
</dbReference>
<evidence type="ECO:0000313" key="6">
    <source>
        <dbReference type="EMBL" id="EPT01737.1"/>
    </source>
</evidence>
<protein>
    <recommendedName>
        <fullName evidence="5">RING-type domain-containing protein</fullName>
    </recommendedName>
</protein>
<dbReference type="OrthoDB" id="6270329at2759"/>
<keyword evidence="3" id="KW-0862">Zinc</keyword>
<keyword evidence="1" id="KW-0479">Metal-binding</keyword>
<keyword evidence="7" id="KW-1185">Reference proteome</keyword>
<dbReference type="PROSITE" id="PS00518">
    <property type="entry name" value="ZF_RING_1"/>
    <property type="match status" value="1"/>
</dbReference>
<dbReference type="Gene3D" id="3.30.40.10">
    <property type="entry name" value="Zinc/RING finger domain, C3HC4 (zinc finger)"/>
    <property type="match status" value="1"/>
</dbReference>
<evidence type="ECO:0000313" key="7">
    <source>
        <dbReference type="Proteomes" id="UP000015241"/>
    </source>
</evidence>
<organism evidence="6 7">
    <name type="scientific">Fomitopsis schrenkii</name>
    <name type="common">Brown rot fungus</name>
    <dbReference type="NCBI Taxonomy" id="2126942"/>
    <lineage>
        <taxon>Eukaryota</taxon>
        <taxon>Fungi</taxon>
        <taxon>Dikarya</taxon>
        <taxon>Basidiomycota</taxon>
        <taxon>Agaricomycotina</taxon>
        <taxon>Agaricomycetes</taxon>
        <taxon>Polyporales</taxon>
        <taxon>Fomitopsis</taxon>
    </lineage>
</organism>
<name>S8E9U6_FOMSC</name>
<evidence type="ECO:0000256" key="2">
    <source>
        <dbReference type="ARBA" id="ARBA00022771"/>
    </source>
</evidence>
<dbReference type="InParanoid" id="S8E9U6"/>
<dbReference type="SUPFAM" id="SSF57850">
    <property type="entry name" value="RING/U-box"/>
    <property type="match status" value="1"/>
</dbReference>
<evidence type="ECO:0000256" key="4">
    <source>
        <dbReference type="PROSITE-ProRule" id="PRU00175"/>
    </source>
</evidence>
<dbReference type="HOGENOM" id="CLU_1447706_0_0_1"/>
<sequence length="188" mass="21325">MSPLFQQHELAPTPMYNSGCGHLYCKDCIESYHLRDPNAGCPTCRAPLMLHYTPSHASATPYTTPRTLPITSFIHNIYATTEADASDRDLQDALSSYALQMPERRALESARQKLHLMNDMQEMLLRENKFNAAVLENLTSQLDVASKALRQVQKHHAQEQEDLAKRIADREHMEAVFSAAQSEMIIRL</sequence>
<dbReference type="InterPro" id="IPR018957">
    <property type="entry name" value="Znf_C3HC4_RING-type"/>
</dbReference>
<proteinExistence type="predicted"/>
<dbReference type="EMBL" id="KE504140">
    <property type="protein sequence ID" value="EPT01737.1"/>
    <property type="molecule type" value="Genomic_DNA"/>
</dbReference>
<gene>
    <name evidence="6" type="ORF">FOMPIDRAFT_1023187</name>
</gene>
<dbReference type="PROSITE" id="PS50089">
    <property type="entry name" value="ZF_RING_2"/>
    <property type="match status" value="1"/>
</dbReference>